<dbReference type="GO" id="GO:0005829">
    <property type="term" value="C:cytosol"/>
    <property type="evidence" value="ECO:0007669"/>
    <property type="project" value="TreeGrafter"/>
</dbReference>
<dbReference type="Pfam" id="PF00258">
    <property type="entry name" value="Flavodoxin_1"/>
    <property type="match status" value="1"/>
</dbReference>
<dbReference type="SUPFAM" id="SSF52218">
    <property type="entry name" value="Flavoproteins"/>
    <property type="match status" value="1"/>
</dbReference>
<dbReference type="InterPro" id="IPR028879">
    <property type="entry name" value="NDOR1"/>
</dbReference>
<dbReference type="PROSITE" id="PS50902">
    <property type="entry name" value="FLAVODOXIN_LIKE"/>
    <property type="match status" value="1"/>
</dbReference>
<comment type="cofactor">
    <cofactor evidence="2">
        <name>FAD</name>
        <dbReference type="ChEBI" id="CHEBI:57692"/>
    </cofactor>
</comment>
<evidence type="ECO:0000256" key="3">
    <source>
        <dbReference type="ARBA" id="ARBA00004496"/>
    </source>
</evidence>
<evidence type="ECO:0000256" key="6">
    <source>
        <dbReference type="ARBA" id="ARBA00022643"/>
    </source>
</evidence>
<dbReference type="SUPFAM" id="SSF52343">
    <property type="entry name" value="Ferredoxin reductase-like, C-terminal NADP-linked domain"/>
    <property type="match status" value="1"/>
</dbReference>
<name>T1HKS3_RHOPR</name>
<dbReference type="Pfam" id="PF00175">
    <property type="entry name" value="NAD_binding_1"/>
    <property type="match status" value="1"/>
</dbReference>
<evidence type="ECO:0000256" key="8">
    <source>
        <dbReference type="ARBA" id="ARBA00022857"/>
    </source>
</evidence>
<protein>
    <submittedName>
        <fullName evidence="10">Uncharacterized protein</fullName>
    </submittedName>
</protein>
<keyword evidence="11" id="KW-1185">Reference proteome</keyword>
<dbReference type="AlphaFoldDB" id="T1HKS3"/>
<dbReference type="InterPro" id="IPR039261">
    <property type="entry name" value="FNR_nucleotide-bd"/>
</dbReference>
<dbReference type="Gene3D" id="1.20.990.10">
    <property type="entry name" value="NADPH-cytochrome p450 Reductase, Chain A, domain 3"/>
    <property type="match status" value="1"/>
</dbReference>
<dbReference type="FunFam" id="3.40.50.80:FF:000032">
    <property type="entry name" value="NADPH-dependent diflavin oxidoreductase 1"/>
    <property type="match status" value="1"/>
</dbReference>
<dbReference type="InterPro" id="IPR001094">
    <property type="entry name" value="Flavdoxin-like"/>
</dbReference>
<evidence type="ECO:0000256" key="4">
    <source>
        <dbReference type="ARBA" id="ARBA00022490"/>
    </source>
</evidence>
<dbReference type="PROSITE" id="PS51384">
    <property type="entry name" value="FAD_FR"/>
    <property type="match status" value="1"/>
</dbReference>
<evidence type="ECO:0000256" key="9">
    <source>
        <dbReference type="ARBA" id="ARBA00023002"/>
    </source>
</evidence>
<dbReference type="GO" id="GO:0005634">
    <property type="term" value="C:nucleus"/>
    <property type="evidence" value="ECO:0007669"/>
    <property type="project" value="UniProtKB-ARBA"/>
</dbReference>
<proteinExistence type="inferred from homology"/>
<sequence length="606" mass="68633">EEDGVLILYGSETGTAQDVAERIWREAKQRNLHAEVSAMDDYNITNLPNETLVVFVVSTTGQGDPPSNMKKSWRFLLRKSLPSDSLCSTRIAVLGLGDSSYVKFTLLARNFIRLLQLGATTVIPLGLADDQHDLGSDAVVVPWLERFWLATKLGTVGDNASPLIRVELVFMFYCNKMDEAKYRNSKIKIETIHIPIGEPQQRLDMIVKENIRTTPKEHFQEVRLIKLKCESDSLPFESTPLNYDPGDVVLVMPQNSPASVEKFLALLSSEDRSAQKRLLPETVLQLSKLHMDMPIPESLKKPFTLSDCALNYWDLNVIPRRYLFEVLAYVTPNELEREKLLELSSSSGQEELYNYCNRPRRTVVEVLADFPHATANLSLPFLFDVMQPIKPRAFSIASSPIVQRGEIHMLVAVVRYRTKLVAPRCGLCSTWLASIKPKHKLTVAIKKGSLRFPKEGTPIVMVGPGTGVAPFRSYVITDIAKEVNRKMLLFFGCRNQFADFHFEKDWENVAESLGSNFKLIKAFSRDQPHKILNSHRVKEEGQLIANLVLNQKAYFMVAGNAKDMPQAVWQALSDSLIKHGQLTEEQVKKYLSEMEISARYQTETWS</sequence>
<evidence type="ECO:0000256" key="7">
    <source>
        <dbReference type="ARBA" id="ARBA00022827"/>
    </source>
</evidence>
<dbReference type="GO" id="GO:0016651">
    <property type="term" value="F:oxidoreductase activity, acting on NAD(P)H"/>
    <property type="evidence" value="ECO:0007669"/>
    <property type="project" value="UniProtKB-ARBA"/>
</dbReference>
<keyword evidence="8" id="KW-0521">NADP</keyword>
<dbReference type="Gene3D" id="2.40.30.10">
    <property type="entry name" value="Translation factors"/>
    <property type="match status" value="1"/>
</dbReference>
<dbReference type="GO" id="GO:0010181">
    <property type="term" value="F:FMN binding"/>
    <property type="evidence" value="ECO:0007669"/>
    <property type="project" value="InterPro"/>
</dbReference>
<comment type="subcellular location">
    <subcellularLocation>
        <location evidence="3">Cytoplasm</location>
    </subcellularLocation>
</comment>
<dbReference type="FunFam" id="3.40.50.360:FF:000015">
    <property type="entry name" value="NADPH-dependent diflavin oxidoreductase 1"/>
    <property type="match status" value="1"/>
</dbReference>
<dbReference type="EnsemblMetazoa" id="RPRC004647-RA">
    <property type="protein sequence ID" value="RPRC004647-PA"/>
    <property type="gene ID" value="RPRC004647"/>
</dbReference>
<dbReference type="InterPro" id="IPR003097">
    <property type="entry name" value="CysJ-like_FAD-binding"/>
</dbReference>
<dbReference type="FunCoup" id="T1HKS3">
    <property type="interactions" value="1243"/>
</dbReference>
<keyword evidence="5" id="KW-0285">Flavoprotein</keyword>
<dbReference type="HOGENOM" id="CLU_001570_17_6_1"/>
<dbReference type="STRING" id="13249.T1HKS3"/>
<dbReference type="GO" id="GO:0160246">
    <property type="term" value="F:NADPH-iron-sulfur [2Fe-2S] protein oxidoreductase activity"/>
    <property type="evidence" value="ECO:0007669"/>
    <property type="project" value="InterPro"/>
</dbReference>
<dbReference type="InterPro" id="IPR008254">
    <property type="entry name" value="Flavodoxin/NO_synth"/>
</dbReference>
<dbReference type="PANTHER" id="PTHR19384:SF10">
    <property type="entry name" value="NADPH-DEPENDENT DIFLAVIN OXIDOREDUCTASE 1"/>
    <property type="match status" value="1"/>
</dbReference>
<evidence type="ECO:0000256" key="2">
    <source>
        <dbReference type="ARBA" id="ARBA00001974"/>
    </source>
</evidence>
<dbReference type="InterPro" id="IPR001709">
    <property type="entry name" value="Flavoprot_Pyr_Nucl_cyt_Rdtase"/>
</dbReference>
<dbReference type="Gene3D" id="3.40.50.360">
    <property type="match status" value="1"/>
</dbReference>
<dbReference type="InterPro" id="IPR001433">
    <property type="entry name" value="OxRdtase_FAD/NAD-bd"/>
</dbReference>
<dbReference type="EMBL" id="ACPB03015808">
    <property type="status" value="NOT_ANNOTATED_CDS"/>
    <property type="molecule type" value="Genomic_DNA"/>
</dbReference>
<keyword evidence="7" id="KW-0274">FAD</keyword>
<dbReference type="Pfam" id="PF00667">
    <property type="entry name" value="FAD_binding_1"/>
    <property type="match status" value="1"/>
</dbReference>
<dbReference type="VEuPathDB" id="VectorBase:RPRC004647"/>
<dbReference type="PRINTS" id="PR00371">
    <property type="entry name" value="FPNCR"/>
</dbReference>
<dbReference type="SUPFAM" id="SSF63380">
    <property type="entry name" value="Riboflavin synthase domain-like"/>
    <property type="match status" value="1"/>
</dbReference>
<evidence type="ECO:0000313" key="10">
    <source>
        <dbReference type="EnsemblMetazoa" id="RPRC004647-PA"/>
    </source>
</evidence>
<comment type="cofactor">
    <cofactor evidence="1">
        <name>FMN</name>
        <dbReference type="ChEBI" id="CHEBI:58210"/>
    </cofactor>
</comment>
<dbReference type="InterPro" id="IPR023173">
    <property type="entry name" value="NADPH_Cyt_P450_Rdtase_alpha"/>
</dbReference>
<evidence type="ECO:0000313" key="11">
    <source>
        <dbReference type="Proteomes" id="UP000015103"/>
    </source>
</evidence>
<organism evidence="10 11">
    <name type="scientific">Rhodnius prolixus</name>
    <name type="common">Triatomid bug</name>
    <dbReference type="NCBI Taxonomy" id="13249"/>
    <lineage>
        <taxon>Eukaryota</taxon>
        <taxon>Metazoa</taxon>
        <taxon>Ecdysozoa</taxon>
        <taxon>Arthropoda</taxon>
        <taxon>Hexapoda</taxon>
        <taxon>Insecta</taxon>
        <taxon>Pterygota</taxon>
        <taxon>Neoptera</taxon>
        <taxon>Paraneoptera</taxon>
        <taxon>Hemiptera</taxon>
        <taxon>Heteroptera</taxon>
        <taxon>Panheteroptera</taxon>
        <taxon>Cimicomorpha</taxon>
        <taxon>Reduviidae</taxon>
        <taxon>Triatominae</taxon>
        <taxon>Rhodnius</taxon>
    </lineage>
</organism>
<dbReference type="InParanoid" id="T1HKS3"/>
<accession>T1HKS3</accession>
<reference evidence="10" key="1">
    <citation type="submission" date="2015-05" db="UniProtKB">
        <authorList>
            <consortium name="EnsemblMetazoa"/>
        </authorList>
    </citation>
    <scope>IDENTIFICATION</scope>
</reference>
<dbReference type="InterPro" id="IPR017927">
    <property type="entry name" value="FAD-bd_FR_type"/>
</dbReference>
<dbReference type="Gene3D" id="3.40.50.80">
    <property type="entry name" value="Nucleotide-binding domain of ferredoxin-NADP reductase (FNR) module"/>
    <property type="match status" value="1"/>
</dbReference>
<dbReference type="GO" id="GO:0050660">
    <property type="term" value="F:flavin adenine dinucleotide binding"/>
    <property type="evidence" value="ECO:0007669"/>
    <property type="project" value="TreeGrafter"/>
</dbReference>
<evidence type="ECO:0000256" key="5">
    <source>
        <dbReference type="ARBA" id="ARBA00022630"/>
    </source>
</evidence>
<dbReference type="PANTHER" id="PTHR19384">
    <property type="entry name" value="NITRIC OXIDE SYNTHASE-RELATED"/>
    <property type="match status" value="1"/>
</dbReference>
<dbReference type="InterPro" id="IPR029039">
    <property type="entry name" value="Flavoprotein-like_sf"/>
</dbReference>
<dbReference type="HAMAP" id="MF_03178">
    <property type="entry name" value="NDOR1"/>
    <property type="match status" value="1"/>
</dbReference>
<dbReference type="OMA" id="DIMSIPR"/>
<keyword evidence="6" id="KW-0288">FMN</keyword>
<evidence type="ECO:0000256" key="1">
    <source>
        <dbReference type="ARBA" id="ARBA00001917"/>
    </source>
</evidence>
<keyword evidence="4" id="KW-0963">Cytoplasm</keyword>
<dbReference type="PRINTS" id="PR00369">
    <property type="entry name" value="FLAVODOXIN"/>
</dbReference>
<dbReference type="InterPro" id="IPR017938">
    <property type="entry name" value="Riboflavin_synthase-like_b-brl"/>
</dbReference>
<dbReference type="Proteomes" id="UP000015103">
    <property type="component" value="Unassembled WGS sequence"/>
</dbReference>
<keyword evidence="9" id="KW-0560">Oxidoreductase</keyword>
<dbReference type="eggNOG" id="KOG1159">
    <property type="taxonomic scope" value="Eukaryota"/>
</dbReference>